<accession>A0ABM7P1R8</accession>
<dbReference type="Gene3D" id="2.130.10.10">
    <property type="entry name" value="YVTN repeat-like/Quinoprotein amine dehydrogenase"/>
    <property type="match status" value="1"/>
</dbReference>
<proteinExistence type="predicted"/>
<dbReference type="RefSeq" id="WP_207154286.1">
    <property type="nucleotide sequence ID" value="NZ_AP024484.1"/>
</dbReference>
<evidence type="ECO:0000313" key="2">
    <source>
        <dbReference type="Proteomes" id="UP001319045"/>
    </source>
</evidence>
<sequence length="365" mass="38882">MNRKFLNVLFLVTAILGLASCGEDDKYEGVGLKAVSDGAYVVAYGTSTNPANLSYIDYKNSESTTNVFTKANGSSLGTGANDGLVYGSKMYIVVDGSATIEVVDKTTLKSIKQIKTTDLLGTDLGTNPRHIIAGNGKIYFTTYHGVVAAVDTTTYALANKYTVGSYPEGLVGAGNYIYVANSNYGMGKGTISAINLTNGSVDTQTISGVTNPVKLFYANNSLYVLDYGSYDANYKQVGAGVKLISGTSSTTLFDATMADLYQGNFYFVNAAYKAKDVTYGIYTLATKTTTAFAGTVDSPAQIAVDPITGRVFIASNSMNADNSYPDYNKNGYVREFTSMGTKVKDYVCGASPTAIFFNYGYEKVN</sequence>
<gene>
    <name evidence="1" type="ORF">prwr041_26200</name>
</gene>
<dbReference type="Proteomes" id="UP001319045">
    <property type="component" value="Chromosome"/>
</dbReference>
<dbReference type="SUPFAM" id="SSF63825">
    <property type="entry name" value="YWTD domain"/>
    <property type="match status" value="1"/>
</dbReference>
<keyword evidence="2" id="KW-1185">Reference proteome</keyword>
<dbReference type="InterPro" id="IPR015943">
    <property type="entry name" value="WD40/YVTN_repeat-like_dom_sf"/>
</dbReference>
<dbReference type="EMBL" id="AP024484">
    <property type="protein sequence ID" value="BCS86727.1"/>
    <property type="molecule type" value="Genomic_DNA"/>
</dbReference>
<name>A0ABM7P1R8_9BACT</name>
<protein>
    <submittedName>
        <fullName evidence="1">Uncharacterized protein</fullName>
    </submittedName>
</protein>
<dbReference type="PROSITE" id="PS51257">
    <property type="entry name" value="PROKAR_LIPOPROTEIN"/>
    <property type="match status" value="1"/>
</dbReference>
<organism evidence="1 2">
    <name type="scientific">Prevotella herbatica</name>
    <dbReference type="NCBI Taxonomy" id="2801997"/>
    <lineage>
        <taxon>Bacteria</taxon>
        <taxon>Pseudomonadati</taxon>
        <taxon>Bacteroidota</taxon>
        <taxon>Bacteroidia</taxon>
        <taxon>Bacteroidales</taxon>
        <taxon>Prevotellaceae</taxon>
        <taxon>Prevotella</taxon>
    </lineage>
</organism>
<dbReference type="PANTHER" id="PTHR47197">
    <property type="entry name" value="PROTEIN NIRF"/>
    <property type="match status" value="1"/>
</dbReference>
<dbReference type="InterPro" id="IPR051200">
    <property type="entry name" value="Host-pathogen_enzymatic-act"/>
</dbReference>
<reference evidence="1 2" key="1">
    <citation type="journal article" date="2022" name="Int. J. Syst. Evol. Microbiol.">
        <title>Prevotella herbatica sp. nov., a plant polysaccharide-decomposing anaerobic bacterium isolated from a methanogenic reactor.</title>
        <authorList>
            <person name="Uek A."/>
            <person name="Tonouchi A."/>
            <person name="Kaku N."/>
            <person name="Ueki K."/>
        </authorList>
    </citation>
    <scope>NUCLEOTIDE SEQUENCE [LARGE SCALE GENOMIC DNA]</scope>
    <source>
        <strain evidence="1 2">WR041</strain>
    </source>
</reference>
<evidence type="ECO:0000313" key="1">
    <source>
        <dbReference type="EMBL" id="BCS86727.1"/>
    </source>
</evidence>
<dbReference type="PANTHER" id="PTHR47197:SF3">
    <property type="entry name" value="DIHYDRO-HEME D1 DEHYDROGENASE"/>
    <property type="match status" value="1"/>
</dbReference>